<evidence type="ECO:0000313" key="2">
    <source>
        <dbReference type="Proteomes" id="UP000032274"/>
    </source>
</evidence>
<protein>
    <submittedName>
        <fullName evidence="1">Uncharacterized protein</fullName>
    </submittedName>
</protein>
<accession>A0AA40JQP3</accession>
<feature type="non-terminal residue" evidence="1">
    <location>
        <position position="126"/>
    </location>
</feature>
<gene>
    <name evidence="1" type="ORF">QU38_00030</name>
</gene>
<sequence>REHFARIEIQHGRAGIAAQGRAVMRRRRDDLAEAARVPPATQAPRLQAFDAVPPAEQRVLDIDIVPLGIECRIADHGDAAAIQIADILEGEFQRHMRRGQSLHLEQRHVPIWMDHTDGADLKHLLV</sequence>
<feature type="non-terminal residue" evidence="1">
    <location>
        <position position="1"/>
    </location>
</feature>
<comment type="caution">
    <text evidence="1">The sequence shown here is derived from an EMBL/GenBank/DDBJ whole genome shotgun (WGS) entry which is preliminary data.</text>
</comment>
<evidence type="ECO:0000313" key="1">
    <source>
        <dbReference type="EMBL" id="KIU01745.1"/>
    </source>
</evidence>
<organism evidence="1 2">
    <name type="scientific">Staphylococcus aureus</name>
    <dbReference type="NCBI Taxonomy" id="1280"/>
    <lineage>
        <taxon>Bacteria</taxon>
        <taxon>Bacillati</taxon>
        <taxon>Bacillota</taxon>
        <taxon>Bacilli</taxon>
        <taxon>Bacillales</taxon>
        <taxon>Staphylococcaceae</taxon>
        <taxon>Staphylococcus</taxon>
    </lineage>
</organism>
<proteinExistence type="predicted"/>
<dbReference type="EMBL" id="JXIG01000010">
    <property type="protein sequence ID" value="KIU01745.1"/>
    <property type="molecule type" value="Genomic_DNA"/>
</dbReference>
<reference evidence="1 2" key="1">
    <citation type="submission" date="2015-01" db="EMBL/GenBank/DDBJ databases">
        <title>Characterization of Swiss Staphylococcus aureus strains involved in food poisoning.</title>
        <authorList>
            <person name="Crovadore J."/>
            <person name="Chablais R."/>
            <person name="Tonacini J."/>
            <person name="Schnyder B."/>
            <person name="Lefort F."/>
        </authorList>
    </citation>
    <scope>NUCLEOTIDE SEQUENCE [LARGE SCALE GENOMIC DNA]</scope>
    <source>
        <strain evidence="1 2">SA-120</strain>
    </source>
</reference>
<dbReference type="AlphaFoldDB" id="A0AA40JQP3"/>
<name>A0AA40JQP3_STAAU</name>
<dbReference type="Proteomes" id="UP000032274">
    <property type="component" value="Unassembled WGS sequence"/>
</dbReference>